<gene>
    <name evidence="3" type="ORF">BG015_006387</name>
</gene>
<organism evidence="3 4">
    <name type="scientific">Linnemannia schmuckeri</name>
    <dbReference type="NCBI Taxonomy" id="64567"/>
    <lineage>
        <taxon>Eukaryota</taxon>
        <taxon>Fungi</taxon>
        <taxon>Fungi incertae sedis</taxon>
        <taxon>Mucoromycota</taxon>
        <taxon>Mortierellomycotina</taxon>
        <taxon>Mortierellomycetes</taxon>
        <taxon>Mortierellales</taxon>
        <taxon>Mortierellaceae</taxon>
        <taxon>Linnemannia</taxon>
    </lineage>
</organism>
<comment type="caution">
    <text evidence="3">The sequence shown here is derived from an EMBL/GenBank/DDBJ whole genome shotgun (WGS) entry which is preliminary data.</text>
</comment>
<keyword evidence="4" id="KW-1185">Reference proteome</keyword>
<dbReference type="Proteomes" id="UP000748756">
    <property type="component" value="Unassembled WGS sequence"/>
</dbReference>
<keyword evidence="2" id="KW-0732">Signal</keyword>
<feature type="compositionally biased region" description="Polar residues" evidence="1">
    <location>
        <begin position="36"/>
        <end position="46"/>
    </location>
</feature>
<dbReference type="OrthoDB" id="10497120at2759"/>
<evidence type="ECO:0000313" key="4">
    <source>
        <dbReference type="Proteomes" id="UP000748756"/>
    </source>
</evidence>
<name>A0A9P5S2J0_9FUNG</name>
<feature type="compositionally biased region" description="Basic and acidic residues" evidence="1">
    <location>
        <begin position="49"/>
        <end position="65"/>
    </location>
</feature>
<evidence type="ECO:0000256" key="2">
    <source>
        <dbReference type="SAM" id="SignalP"/>
    </source>
</evidence>
<evidence type="ECO:0000256" key="1">
    <source>
        <dbReference type="SAM" id="MobiDB-lite"/>
    </source>
</evidence>
<feature type="signal peptide" evidence="2">
    <location>
        <begin position="1"/>
        <end position="22"/>
    </location>
</feature>
<feature type="chain" id="PRO_5040243249" evidence="2">
    <location>
        <begin position="23"/>
        <end position="131"/>
    </location>
</feature>
<feature type="region of interest" description="Disordered" evidence="1">
    <location>
        <begin position="22"/>
        <end position="131"/>
    </location>
</feature>
<reference evidence="3" key="1">
    <citation type="journal article" date="2020" name="Fungal Divers.">
        <title>Resolving the Mortierellaceae phylogeny through synthesis of multi-gene phylogenetics and phylogenomics.</title>
        <authorList>
            <person name="Vandepol N."/>
            <person name="Liber J."/>
            <person name="Desiro A."/>
            <person name="Na H."/>
            <person name="Kennedy M."/>
            <person name="Barry K."/>
            <person name="Grigoriev I.V."/>
            <person name="Miller A.N."/>
            <person name="O'Donnell K."/>
            <person name="Stajich J.E."/>
            <person name="Bonito G."/>
        </authorList>
    </citation>
    <scope>NUCLEOTIDE SEQUENCE</scope>
    <source>
        <strain evidence="3">NRRL 6426</strain>
    </source>
</reference>
<dbReference type="EMBL" id="JAAAUQ010000304">
    <property type="protein sequence ID" value="KAF9151661.1"/>
    <property type="molecule type" value="Genomic_DNA"/>
</dbReference>
<sequence>MKASTIALLLALGPIIALVVQAAPIKQPIDKRDTEWSSPIDMNSSDMPWGKRDTEWSSPADDHAGSTDGNDGMAWDKRDTEWNSSNDIHASNMPWGKRDDRWDSAPSDQGEKPSPGDTEWGSPEDLHHVDI</sequence>
<proteinExistence type="predicted"/>
<dbReference type="AlphaFoldDB" id="A0A9P5S2J0"/>
<evidence type="ECO:0000313" key="3">
    <source>
        <dbReference type="EMBL" id="KAF9151661.1"/>
    </source>
</evidence>
<protein>
    <submittedName>
        <fullName evidence="3">Uncharacterized protein</fullName>
    </submittedName>
</protein>
<accession>A0A9P5S2J0</accession>